<evidence type="ECO:0000256" key="3">
    <source>
        <dbReference type="ARBA" id="ARBA00022449"/>
    </source>
</evidence>
<keyword evidence="6 10" id="KW-1133">Transmembrane helix</keyword>
<dbReference type="GO" id="GO:0005886">
    <property type="term" value="C:plasma membrane"/>
    <property type="evidence" value="ECO:0007669"/>
    <property type="project" value="UniProtKB-SubCell"/>
</dbReference>
<evidence type="ECO:0000313" key="11">
    <source>
        <dbReference type="EMBL" id="GAO30763.1"/>
    </source>
</evidence>
<evidence type="ECO:0000256" key="10">
    <source>
        <dbReference type="SAM" id="Phobius"/>
    </source>
</evidence>
<feature type="transmembrane region" description="Helical" evidence="10">
    <location>
        <begin position="343"/>
        <end position="363"/>
    </location>
</feature>
<evidence type="ECO:0000256" key="9">
    <source>
        <dbReference type="ARBA" id="ARBA00031636"/>
    </source>
</evidence>
<protein>
    <recommendedName>
        <fullName evidence="9">Multidrug-efflux transporter</fullName>
    </recommendedName>
</protein>
<name>A0A0E9LZM8_9BACT</name>
<gene>
    <name evidence="11" type="ORF">JCM15548_13069</name>
</gene>
<feature type="transmembrane region" description="Helical" evidence="10">
    <location>
        <begin position="193"/>
        <end position="214"/>
    </location>
</feature>
<keyword evidence="8 10" id="KW-0472">Membrane</keyword>
<evidence type="ECO:0000256" key="2">
    <source>
        <dbReference type="ARBA" id="ARBA00022448"/>
    </source>
</evidence>
<dbReference type="PANTHER" id="PTHR43298:SF2">
    <property type="entry name" value="FMN_FAD EXPORTER YEEO-RELATED"/>
    <property type="match status" value="1"/>
</dbReference>
<dbReference type="STRING" id="1236989.JCM15548_13069"/>
<comment type="subcellular location">
    <subcellularLocation>
        <location evidence="1">Cell membrane</location>
        <topology evidence="1">Multi-pass membrane protein</topology>
    </subcellularLocation>
</comment>
<dbReference type="EMBL" id="BAZW01000029">
    <property type="protein sequence ID" value="GAO30763.1"/>
    <property type="molecule type" value="Genomic_DNA"/>
</dbReference>
<evidence type="ECO:0000256" key="4">
    <source>
        <dbReference type="ARBA" id="ARBA00022475"/>
    </source>
</evidence>
<proteinExistence type="predicted"/>
<dbReference type="GO" id="GO:0042910">
    <property type="term" value="F:xenobiotic transmembrane transporter activity"/>
    <property type="evidence" value="ECO:0007669"/>
    <property type="project" value="InterPro"/>
</dbReference>
<sequence length="473" mass="52190">MADFSMVEFLTKKLPILLLSPKKFRCFVKMKDLTSGTEAGLIFKFALPLVIGNLLQQFYNIIDSIIVGNYLGTEALAAVGASFPIFYTLIAFIIGIGSGATIVISQYFGGRDYARVKQAIGTIYLFMFGAGIALTAIGIFFSREIFTLLNIGEDVMPHALAYFNVYMIGMVSFFGFNGTSSILRGLGDSRTPLLFLAIATVANIGLDLLFIIVFKWGVAGAAWATVMAQTGAFVTAIFYLNRRDHLIHFSVKTITFDPYTFWQSVKIGLPTGFQQTFVALGMLALIRIINNFDTVTLAAYTAASRIDALAAMPAMNLASALSAFVGQNLGANKIDRIRKGVWATLKMAWAISLAVMLIVILWGNNMMALFSGDPEVIRQGHEYLIIVSSFYIVFSSMFVMHGMLRGAGDTLVPMFITLISLWIIRIPIAWYLSGQIGETGIWWSIPSGWFIGLIGTWLYYKSGHWKKKGIVKY</sequence>
<evidence type="ECO:0000256" key="8">
    <source>
        <dbReference type="ARBA" id="ARBA00023136"/>
    </source>
</evidence>
<keyword evidence="5 10" id="KW-0812">Transmembrane</keyword>
<dbReference type="InterPro" id="IPR002528">
    <property type="entry name" value="MATE_fam"/>
</dbReference>
<feature type="transmembrane region" description="Helical" evidence="10">
    <location>
        <begin position="161"/>
        <end position="186"/>
    </location>
</feature>
<dbReference type="InterPro" id="IPR048279">
    <property type="entry name" value="MdtK-like"/>
</dbReference>
<evidence type="ECO:0000313" key="12">
    <source>
        <dbReference type="Proteomes" id="UP000032900"/>
    </source>
</evidence>
<dbReference type="GO" id="GO:0015297">
    <property type="term" value="F:antiporter activity"/>
    <property type="evidence" value="ECO:0007669"/>
    <property type="project" value="UniProtKB-KW"/>
</dbReference>
<reference evidence="11 12" key="1">
    <citation type="journal article" date="2015" name="Microbes Environ.">
        <title>Distribution and evolution of nitrogen fixation genes in the phylum bacteroidetes.</title>
        <authorList>
            <person name="Inoue J."/>
            <person name="Oshima K."/>
            <person name="Suda W."/>
            <person name="Sakamoto M."/>
            <person name="Iino T."/>
            <person name="Noda S."/>
            <person name="Hongoh Y."/>
            <person name="Hattori M."/>
            <person name="Ohkuma M."/>
        </authorList>
    </citation>
    <scope>NUCLEOTIDE SEQUENCE [LARGE SCALE GENOMIC DNA]</scope>
    <source>
        <strain evidence="11">JCM 15548</strain>
    </source>
</reference>
<keyword evidence="3" id="KW-0050">Antiport</keyword>
<comment type="caution">
    <text evidence="11">The sequence shown here is derived from an EMBL/GenBank/DDBJ whole genome shotgun (WGS) entry which is preliminary data.</text>
</comment>
<feature type="transmembrane region" description="Helical" evidence="10">
    <location>
        <begin position="383"/>
        <end position="404"/>
    </location>
</feature>
<evidence type="ECO:0000256" key="7">
    <source>
        <dbReference type="ARBA" id="ARBA00023065"/>
    </source>
</evidence>
<evidence type="ECO:0000256" key="5">
    <source>
        <dbReference type="ARBA" id="ARBA00022692"/>
    </source>
</evidence>
<accession>A0A0E9LZM8</accession>
<dbReference type="PIRSF" id="PIRSF006603">
    <property type="entry name" value="DinF"/>
    <property type="match status" value="1"/>
</dbReference>
<dbReference type="NCBIfam" id="TIGR00797">
    <property type="entry name" value="matE"/>
    <property type="match status" value="1"/>
</dbReference>
<feature type="transmembrane region" description="Helical" evidence="10">
    <location>
        <begin position="120"/>
        <end position="141"/>
    </location>
</feature>
<evidence type="ECO:0000256" key="6">
    <source>
        <dbReference type="ARBA" id="ARBA00022989"/>
    </source>
</evidence>
<dbReference type="Proteomes" id="UP000032900">
    <property type="component" value="Unassembled WGS sequence"/>
</dbReference>
<dbReference type="Pfam" id="PF01554">
    <property type="entry name" value="MatE"/>
    <property type="match status" value="2"/>
</dbReference>
<keyword evidence="12" id="KW-1185">Reference proteome</keyword>
<keyword evidence="7" id="KW-0406">Ion transport</keyword>
<dbReference type="PANTHER" id="PTHR43298">
    <property type="entry name" value="MULTIDRUG RESISTANCE PROTEIN NORM-RELATED"/>
    <property type="match status" value="1"/>
</dbReference>
<organism evidence="11 12">
    <name type="scientific">Geofilum rubicundum JCM 15548</name>
    <dbReference type="NCBI Taxonomy" id="1236989"/>
    <lineage>
        <taxon>Bacteria</taxon>
        <taxon>Pseudomonadati</taxon>
        <taxon>Bacteroidota</taxon>
        <taxon>Bacteroidia</taxon>
        <taxon>Marinilabiliales</taxon>
        <taxon>Marinilabiliaceae</taxon>
        <taxon>Geofilum</taxon>
    </lineage>
</organism>
<keyword evidence="4" id="KW-1003">Cell membrane</keyword>
<dbReference type="CDD" id="cd13138">
    <property type="entry name" value="MATE_yoeA_like"/>
    <property type="match status" value="1"/>
</dbReference>
<dbReference type="AlphaFoldDB" id="A0A0E9LZM8"/>
<keyword evidence="2" id="KW-0813">Transport</keyword>
<feature type="transmembrane region" description="Helical" evidence="10">
    <location>
        <begin position="411"/>
        <end position="434"/>
    </location>
</feature>
<feature type="transmembrane region" description="Helical" evidence="10">
    <location>
        <begin position="440"/>
        <end position="460"/>
    </location>
</feature>
<feature type="transmembrane region" description="Helical" evidence="10">
    <location>
        <begin position="220"/>
        <end position="240"/>
    </location>
</feature>
<dbReference type="GO" id="GO:0006811">
    <property type="term" value="P:monoatomic ion transport"/>
    <property type="evidence" value="ECO:0007669"/>
    <property type="project" value="UniProtKB-KW"/>
</dbReference>
<feature type="transmembrane region" description="Helical" evidence="10">
    <location>
        <begin position="85"/>
        <end position="108"/>
    </location>
</feature>
<dbReference type="InterPro" id="IPR050222">
    <property type="entry name" value="MATE_MdtK"/>
</dbReference>
<evidence type="ECO:0000256" key="1">
    <source>
        <dbReference type="ARBA" id="ARBA00004651"/>
    </source>
</evidence>